<feature type="domain" description="C2H2-type" evidence="9">
    <location>
        <begin position="582"/>
        <end position="609"/>
    </location>
</feature>
<keyword evidence="11" id="KW-1185">Reference proteome</keyword>
<dbReference type="PANTHER" id="PTHR23226">
    <property type="entry name" value="ZINC FINGER AND SCAN DOMAIN-CONTAINING"/>
    <property type="match status" value="1"/>
</dbReference>
<dbReference type="SMART" id="SM00431">
    <property type="entry name" value="SCAN"/>
    <property type="match status" value="1"/>
</dbReference>
<name>A0ABM1L5G5_GEKJA</name>
<dbReference type="SUPFAM" id="SSF57667">
    <property type="entry name" value="beta-beta-alpha zinc fingers"/>
    <property type="match status" value="4"/>
</dbReference>
<dbReference type="InterPro" id="IPR003309">
    <property type="entry name" value="SCAN_dom"/>
</dbReference>
<evidence type="ECO:0000256" key="8">
    <source>
        <dbReference type="SAM" id="MobiDB-lite"/>
    </source>
</evidence>
<dbReference type="Pfam" id="PF00096">
    <property type="entry name" value="zf-C2H2"/>
    <property type="match status" value="4"/>
</dbReference>
<keyword evidence="3" id="KW-0677">Repeat</keyword>
<keyword evidence="6" id="KW-0539">Nucleus</keyword>
<proteinExistence type="predicted"/>
<dbReference type="InterPro" id="IPR013087">
    <property type="entry name" value="Znf_C2H2_type"/>
</dbReference>
<dbReference type="InterPro" id="IPR036236">
    <property type="entry name" value="Znf_C2H2_sf"/>
</dbReference>
<protein>
    <submittedName>
        <fullName evidence="12">Zinc finger and SCAN domain-containing protein 31-like</fullName>
    </submittedName>
</protein>
<evidence type="ECO:0000313" key="12">
    <source>
        <dbReference type="RefSeq" id="XP_015281202.1"/>
    </source>
</evidence>
<dbReference type="PROSITE" id="PS00028">
    <property type="entry name" value="ZINC_FINGER_C2H2_1"/>
    <property type="match status" value="4"/>
</dbReference>
<feature type="compositionally biased region" description="Basic and acidic residues" evidence="8">
    <location>
        <begin position="367"/>
        <end position="383"/>
    </location>
</feature>
<reference evidence="12" key="1">
    <citation type="submission" date="2025-08" db="UniProtKB">
        <authorList>
            <consortium name="RefSeq"/>
        </authorList>
    </citation>
    <scope>IDENTIFICATION</scope>
</reference>
<dbReference type="Gene3D" id="1.10.4020.10">
    <property type="entry name" value="DNA breaking-rejoining enzymes"/>
    <property type="match status" value="1"/>
</dbReference>
<dbReference type="PROSITE" id="PS50804">
    <property type="entry name" value="SCAN_BOX"/>
    <property type="match status" value="1"/>
</dbReference>
<feature type="compositionally biased region" description="Basic and acidic residues" evidence="8">
    <location>
        <begin position="140"/>
        <end position="149"/>
    </location>
</feature>
<feature type="domain" description="C2H2-type" evidence="9">
    <location>
        <begin position="526"/>
        <end position="553"/>
    </location>
</feature>
<sequence>MRIKANRLHAQFLPAFRVRFSRTCPLPHLPAKPGNENRLSRCKMQNNYKTVPFLDFPVLEDLEPVPGSAMERPQGGEQKTTPGIKVEKQDREEDESEEGPERTLRIIQVEASRGLLAEATTHEVKQEPQEELHHFWEARGQEPPKDTEIPQRGWESSPQPPQSQSEKNAKVLKFSFKGSGDGERWPCEEWGTPVPSLQTDRSQDLSGNVAPIETPVDDTVRSEIWRRRFRYFCYWEAEGPREVFSQLWELCRQWLKPERHTKEEILELLILEQFLTVLPEEMQSWVRKRRPWTCSQAVTLAEDFLLMLKESESHKEQATRISGRDPPEIVTSQLPMEPGQGDNGETTFPGDWHVIVKEEEADLQLEGPKEVDTPGESRDDEERKFFKVPEREQIHKKLAGPKNYQENHLWKTTEQTFLCEGAGKGFHGRTSEEGACRRKRKRAGADCGKSLRQSLNLLEFQQIDTGEKTYKSPEWGKSFKLKVHLNMRGRTHARGRPSLWSDFGKKFPQPYDVSRPQEIHAKVNQHTCSECGRTFSRQSHLLIHQRMHTGEKPYTCSECGKSFSYSSVLTEHERIHTGEKPYECSDCGQSFSRRSYLIQHERTHTGVKPYECTECQKCFTRRSGLLRHQKLHVAKSPC</sequence>
<dbReference type="CDD" id="cd07936">
    <property type="entry name" value="SCAN"/>
    <property type="match status" value="1"/>
</dbReference>
<feature type="region of interest" description="Disordered" evidence="8">
    <location>
        <begin position="364"/>
        <end position="383"/>
    </location>
</feature>
<evidence type="ECO:0000313" key="11">
    <source>
        <dbReference type="Proteomes" id="UP000694871"/>
    </source>
</evidence>
<dbReference type="Pfam" id="PF02023">
    <property type="entry name" value="SCAN"/>
    <property type="match status" value="1"/>
</dbReference>
<comment type="subcellular location">
    <subcellularLocation>
        <location evidence="1">Nucleus</location>
    </subcellularLocation>
</comment>
<evidence type="ECO:0000256" key="6">
    <source>
        <dbReference type="ARBA" id="ARBA00023242"/>
    </source>
</evidence>
<feature type="domain" description="C2H2-type" evidence="9">
    <location>
        <begin position="554"/>
        <end position="581"/>
    </location>
</feature>
<dbReference type="RefSeq" id="XP_015281202.1">
    <property type="nucleotide sequence ID" value="XM_015425716.1"/>
</dbReference>
<dbReference type="InterPro" id="IPR038269">
    <property type="entry name" value="SCAN_sf"/>
</dbReference>
<dbReference type="SMART" id="SM00355">
    <property type="entry name" value="ZnF_C2H2"/>
    <property type="match status" value="4"/>
</dbReference>
<dbReference type="PANTHER" id="PTHR23226:SF416">
    <property type="entry name" value="FI01424P"/>
    <property type="match status" value="1"/>
</dbReference>
<evidence type="ECO:0000256" key="1">
    <source>
        <dbReference type="ARBA" id="ARBA00004123"/>
    </source>
</evidence>
<accession>A0ABM1L5G5</accession>
<dbReference type="SUPFAM" id="SSF47353">
    <property type="entry name" value="Retrovirus capsid dimerization domain-like"/>
    <property type="match status" value="1"/>
</dbReference>
<dbReference type="GeneID" id="107122604"/>
<dbReference type="Proteomes" id="UP000694871">
    <property type="component" value="Unplaced"/>
</dbReference>
<keyword evidence="5" id="KW-0862">Zinc</keyword>
<feature type="domain" description="SCAN box" evidence="10">
    <location>
        <begin position="226"/>
        <end position="304"/>
    </location>
</feature>
<gene>
    <name evidence="12" type="primary">LOC107122604</name>
</gene>
<evidence type="ECO:0000259" key="10">
    <source>
        <dbReference type="PROSITE" id="PS50804"/>
    </source>
</evidence>
<feature type="region of interest" description="Disordered" evidence="8">
    <location>
        <begin position="64"/>
        <end position="106"/>
    </location>
</feature>
<feature type="region of interest" description="Disordered" evidence="8">
    <location>
        <begin position="140"/>
        <end position="168"/>
    </location>
</feature>
<dbReference type="Gene3D" id="3.30.160.60">
    <property type="entry name" value="Classic Zinc Finger"/>
    <property type="match status" value="5"/>
</dbReference>
<evidence type="ECO:0000256" key="3">
    <source>
        <dbReference type="ARBA" id="ARBA00022737"/>
    </source>
</evidence>
<feature type="domain" description="C2H2-type" evidence="9">
    <location>
        <begin position="610"/>
        <end position="637"/>
    </location>
</feature>
<evidence type="ECO:0000256" key="5">
    <source>
        <dbReference type="ARBA" id="ARBA00022833"/>
    </source>
</evidence>
<keyword evidence="2" id="KW-0479">Metal-binding</keyword>
<evidence type="ECO:0000259" key="9">
    <source>
        <dbReference type="PROSITE" id="PS50157"/>
    </source>
</evidence>
<evidence type="ECO:0000256" key="2">
    <source>
        <dbReference type="ARBA" id="ARBA00022723"/>
    </source>
</evidence>
<evidence type="ECO:0000256" key="4">
    <source>
        <dbReference type="ARBA" id="ARBA00022771"/>
    </source>
</evidence>
<evidence type="ECO:0000256" key="7">
    <source>
        <dbReference type="PROSITE-ProRule" id="PRU00042"/>
    </source>
</evidence>
<organism evidence="11 12">
    <name type="scientific">Gekko japonicus</name>
    <name type="common">Schlegel's Japanese gecko</name>
    <dbReference type="NCBI Taxonomy" id="146911"/>
    <lineage>
        <taxon>Eukaryota</taxon>
        <taxon>Metazoa</taxon>
        <taxon>Chordata</taxon>
        <taxon>Craniata</taxon>
        <taxon>Vertebrata</taxon>
        <taxon>Euteleostomi</taxon>
        <taxon>Lepidosauria</taxon>
        <taxon>Squamata</taxon>
        <taxon>Bifurcata</taxon>
        <taxon>Gekkota</taxon>
        <taxon>Gekkonidae</taxon>
        <taxon>Gekkoninae</taxon>
        <taxon>Gekko</taxon>
    </lineage>
</organism>
<dbReference type="PROSITE" id="PS50157">
    <property type="entry name" value="ZINC_FINGER_C2H2_2"/>
    <property type="match status" value="4"/>
</dbReference>
<keyword evidence="4 7" id="KW-0863">Zinc-finger</keyword>